<proteinExistence type="predicted"/>
<feature type="signal peptide" evidence="1">
    <location>
        <begin position="1"/>
        <end position="26"/>
    </location>
</feature>
<feature type="non-terminal residue" evidence="2">
    <location>
        <position position="140"/>
    </location>
</feature>
<comment type="caution">
    <text evidence="2">The sequence shown here is derived from an EMBL/GenBank/DDBJ whole genome shotgun (WGS) entry which is preliminary data.</text>
</comment>
<dbReference type="Proteomes" id="UP001597045">
    <property type="component" value="Unassembled WGS sequence"/>
</dbReference>
<evidence type="ECO:0000256" key="1">
    <source>
        <dbReference type="SAM" id="SignalP"/>
    </source>
</evidence>
<feature type="chain" id="PRO_5045693623" evidence="1">
    <location>
        <begin position="27"/>
        <end position="140"/>
    </location>
</feature>
<gene>
    <name evidence="2" type="ORF">ACFQ1S_42920</name>
</gene>
<keyword evidence="3" id="KW-1185">Reference proteome</keyword>
<evidence type="ECO:0000313" key="2">
    <source>
        <dbReference type="EMBL" id="MFD1051838.1"/>
    </source>
</evidence>
<name>A0ABW3MNX9_9PSEU</name>
<reference evidence="3" key="1">
    <citation type="journal article" date="2019" name="Int. J. Syst. Evol. Microbiol.">
        <title>The Global Catalogue of Microorganisms (GCM) 10K type strain sequencing project: providing services to taxonomists for standard genome sequencing and annotation.</title>
        <authorList>
            <consortium name="The Broad Institute Genomics Platform"/>
            <consortium name="The Broad Institute Genome Sequencing Center for Infectious Disease"/>
            <person name="Wu L."/>
            <person name="Ma J."/>
        </authorList>
    </citation>
    <scope>NUCLEOTIDE SEQUENCE [LARGE SCALE GENOMIC DNA]</scope>
    <source>
        <strain evidence="3">JCM 31486</strain>
    </source>
</reference>
<evidence type="ECO:0000313" key="3">
    <source>
        <dbReference type="Proteomes" id="UP001597045"/>
    </source>
</evidence>
<sequence length="140" mass="14165">MRKFASVVVATLGVAGVLLSAQAANADDVRGTMTLTPTSGRPGDAVRLNGHCTAPGFSSVPLLSGGAFTEVNVTHVDDPVGAPVSDGVWGFPDVAKGAKPGKYTVSYMCGSRKVQATFTVLPPAPAKPAPTTTTTKKPVA</sequence>
<keyword evidence="1" id="KW-0732">Signal</keyword>
<protein>
    <submittedName>
        <fullName evidence="2">Uncharacterized protein</fullName>
    </submittedName>
</protein>
<dbReference type="EMBL" id="JBHTIS010003913">
    <property type="protein sequence ID" value="MFD1051838.1"/>
    <property type="molecule type" value="Genomic_DNA"/>
</dbReference>
<organism evidence="2 3">
    <name type="scientific">Kibdelosporangium lantanae</name>
    <dbReference type="NCBI Taxonomy" id="1497396"/>
    <lineage>
        <taxon>Bacteria</taxon>
        <taxon>Bacillati</taxon>
        <taxon>Actinomycetota</taxon>
        <taxon>Actinomycetes</taxon>
        <taxon>Pseudonocardiales</taxon>
        <taxon>Pseudonocardiaceae</taxon>
        <taxon>Kibdelosporangium</taxon>
    </lineage>
</organism>
<accession>A0ABW3MNX9</accession>